<dbReference type="EMBL" id="KV417266">
    <property type="protein sequence ID" value="KZP01793.1"/>
    <property type="molecule type" value="Genomic_DNA"/>
</dbReference>
<feature type="compositionally biased region" description="Basic and acidic residues" evidence="1">
    <location>
        <begin position="79"/>
        <end position="88"/>
    </location>
</feature>
<protein>
    <submittedName>
        <fullName evidence="2">DUF1764-domain-containing protein</fullName>
    </submittedName>
</protein>
<gene>
    <name evidence="2" type="ORF">CALVIDRAFT_559586</name>
</gene>
<name>A0A167SCY1_CALVF</name>
<evidence type="ECO:0000256" key="1">
    <source>
        <dbReference type="SAM" id="MobiDB-lite"/>
    </source>
</evidence>
<feature type="compositionally biased region" description="Basic and acidic residues" evidence="1">
    <location>
        <begin position="133"/>
        <end position="149"/>
    </location>
</feature>
<evidence type="ECO:0000313" key="2">
    <source>
        <dbReference type="EMBL" id="KZP01793.1"/>
    </source>
</evidence>
<feature type="region of interest" description="Disordered" evidence="1">
    <location>
        <begin position="1"/>
        <end position="95"/>
    </location>
</feature>
<dbReference type="Pfam" id="PF08576">
    <property type="entry name" value="DUF1764"/>
    <property type="match status" value="1"/>
</dbReference>
<dbReference type="PANTHER" id="PTHR34066">
    <property type="entry name" value="GROWTH FACTOR 2"/>
    <property type="match status" value="1"/>
</dbReference>
<organism evidence="2 3">
    <name type="scientific">Calocera viscosa (strain TUFC12733)</name>
    <dbReference type="NCBI Taxonomy" id="1330018"/>
    <lineage>
        <taxon>Eukaryota</taxon>
        <taxon>Fungi</taxon>
        <taxon>Dikarya</taxon>
        <taxon>Basidiomycota</taxon>
        <taxon>Agaricomycotina</taxon>
        <taxon>Dacrymycetes</taxon>
        <taxon>Dacrymycetales</taxon>
        <taxon>Dacrymycetaceae</taxon>
        <taxon>Calocera</taxon>
    </lineage>
</organism>
<dbReference type="OrthoDB" id="20835at2759"/>
<accession>A0A167SCY1</accession>
<sequence length="179" mass="19132">MPKASEIDDIFAGKTAAGKPSKASAPATVGPSSDKAANVPNTDIAGGVKKKKKKVKTSFIGDTASEASKPAPADPIDDADAKPKKRPAETIVDPSLPKTAKKVKVFDDRALAKVAGVVKARAKRKVELDEEERAFRDSRGKEPRRKTEEGWNIYKEDELGMTKAGGDTPLCPFDCDCCF</sequence>
<evidence type="ECO:0000313" key="3">
    <source>
        <dbReference type="Proteomes" id="UP000076738"/>
    </source>
</evidence>
<dbReference type="PANTHER" id="PTHR34066:SF1">
    <property type="entry name" value="DUF1764 FAMILY PROTEIN"/>
    <property type="match status" value="1"/>
</dbReference>
<dbReference type="InterPro" id="IPR013885">
    <property type="entry name" value="DUF1764_euk"/>
</dbReference>
<keyword evidence="3" id="KW-1185">Reference proteome</keyword>
<dbReference type="Proteomes" id="UP000076738">
    <property type="component" value="Unassembled WGS sequence"/>
</dbReference>
<proteinExistence type="predicted"/>
<feature type="region of interest" description="Disordered" evidence="1">
    <location>
        <begin position="127"/>
        <end position="149"/>
    </location>
</feature>
<dbReference type="AlphaFoldDB" id="A0A167SCY1"/>
<feature type="compositionally biased region" description="Low complexity" evidence="1">
    <location>
        <begin position="12"/>
        <end position="28"/>
    </location>
</feature>
<reference evidence="2 3" key="1">
    <citation type="journal article" date="2016" name="Mol. Biol. Evol.">
        <title>Comparative Genomics of Early-Diverging Mushroom-Forming Fungi Provides Insights into the Origins of Lignocellulose Decay Capabilities.</title>
        <authorList>
            <person name="Nagy L.G."/>
            <person name="Riley R."/>
            <person name="Tritt A."/>
            <person name="Adam C."/>
            <person name="Daum C."/>
            <person name="Floudas D."/>
            <person name="Sun H."/>
            <person name="Yadav J.S."/>
            <person name="Pangilinan J."/>
            <person name="Larsson K.H."/>
            <person name="Matsuura K."/>
            <person name="Barry K."/>
            <person name="Labutti K."/>
            <person name="Kuo R."/>
            <person name="Ohm R.A."/>
            <person name="Bhattacharya S.S."/>
            <person name="Shirouzu T."/>
            <person name="Yoshinaga Y."/>
            <person name="Martin F.M."/>
            <person name="Grigoriev I.V."/>
            <person name="Hibbett D.S."/>
        </authorList>
    </citation>
    <scope>NUCLEOTIDE SEQUENCE [LARGE SCALE GENOMIC DNA]</scope>
    <source>
        <strain evidence="2 3">TUFC12733</strain>
    </source>
</reference>